<evidence type="ECO:0000259" key="9">
    <source>
        <dbReference type="Pfam" id="PF23769"/>
    </source>
</evidence>
<evidence type="ECO:0000256" key="3">
    <source>
        <dbReference type="ARBA" id="ARBA00022552"/>
    </source>
</evidence>
<organism evidence="10 11">
    <name type="scientific">Cimex lectularius</name>
    <name type="common">Bed bug</name>
    <name type="synonym">Acanthia lectularia</name>
    <dbReference type="NCBI Taxonomy" id="79782"/>
    <lineage>
        <taxon>Eukaryota</taxon>
        <taxon>Metazoa</taxon>
        <taxon>Ecdysozoa</taxon>
        <taxon>Arthropoda</taxon>
        <taxon>Hexapoda</taxon>
        <taxon>Insecta</taxon>
        <taxon>Pterygota</taxon>
        <taxon>Neoptera</taxon>
        <taxon>Paraneoptera</taxon>
        <taxon>Hemiptera</taxon>
        <taxon>Heteroptera</taxon>
        <taxon>Panheteroptera</taxon>
        <taxon>Cimicomorpha</taxon>
        <taxon>Cimicidae</taxon>
        <taxon>Cimex</taxon>
    </lineage>
</organism>
<feature type="compositionally biased region" description="Basic residues" evidence="8">
    <location>
        <begin position="1"/>
        <end position="12"/>
    </location>
</feature>
<proteinExistence type="predicted"/>
<dbReference type="PANTHER" id="PTHR44215:SF1">
    <property type="entry name" value="WD REPEAT-CONTAINING PROTEIN 75"/>
    <property type="match status" value="1"/>
</dbReference>
<evidence type="ECO:0000313" key="10">
    <source>
        <dbReference type="EnsemblMetazoa" id="XP_014242300.1"/>
    </source>
</evidence>
<reference evidence="10" key="1">
    <citation type="submission" date="2022-01" db="UniProtKB">
        <authorList>
            <consortium name="EnsemblMetazoa"/>
        </authorList>
    </citation>
    <scope>IDENTIFICATION</scope>
</reference>
<keyword evidence="7" id="KW-0539">Nucleus</keyword>
<keyword evidence="6" id="KW-0804">Transcription</keyword>
<dbReference type="PANTHER" id="PTHR44215">
    <property type="entry name" value="WD REPEAT-CONTAINING PROTEIN 75"/>
    <property type="match status" value="1"/>
</dbReference>
<evidence type="ECO:0000256" key="8">
    <source>
        <dbReference type="SAM" id="MobiDB-lite"/>
    </source>
</evidence>
<keyword evidence="4" id="KW-0853">WD repeat</keyword>
<dbReference type="GO" id="GO:0032040">
    <property type="term" value="C:small-subunit processome"/>
    <property type="evidence" value="ECO:0007669"/>
    <property type="project" value="InterPro"/>
</dbReference>
<dbReference type="InterPro" id="IPR057644">
    <property type="entry name" value="Beta-prop_WDR75_2nd"/>
</dbReference>
<dbReference type="SMART" id="SM00320">
    <property type="entry name" value="WD40"/>
    <property type="match status" value="4"/>
</dbReference>
<keyword evidence="5" id="KW-0677">Repeat</keyword>
<dbReference type="OMA" id="WILNTRI"/>
<dbReference type="InterPro" id="IPR036322">
    <property type="entry name" value="WD40_repeat_dom_sf"/>
</dbReference>
<dbReference type="SUPFAM" id="SSF50978">
    <property type="entry name" value="WD40 repeat-like"/>
    <property type="match status" value="2"/>
</dbReference>
<accession>A0A8I6RHR8</accession>
<dbReference type="OrthoDB" id="4096at2759"/>
<dbReference type="RefSeq" id="XP_014242300.1">
    <property type="nucleotide sequence ID" value="XM_014386814.2"/>
</dbReference>
<dbReference type="GO" id="GO:0003723">
    <property type="term" value="F:RNA binding"/>
    <property type="evidence" value="ECO:0007669"/>
    <property type="project" value="InterPro"/>
</dbReference>
<dbReference type="Pfam" id="PF23869">
    <property type="entry name" value="Beta-prop_WDR75_1st"/>
    <property type="match status" value="1"/>
</dbReference>
<dbReference type="GO" id="GO:2000234">
    <property type="term" value="P:positive regulation of rRNA processing"/>
    <property type="evidence" value="ECO:0007669"/>
    <property type="project" value="TreeGrafter"/>
</dbReference>
<dbReference type="Gene3D" id="2.130.10.10">
    <property type="entry name" value="YVTN repeat-like/Quinoprotein amine dehydrogenase"/>
    <property type="match status" value="2"/>
</dbReference>
<dbReference type="InterPro" id="IPR001680">
    <property type="entry name" value="WD40_rpt"/>
</dbReference>
<evidence type="ECO:0000256" key="5">
    <source>
        <dbReference type="ARBA" id="ARBA00022737"/>
    </source>
</evidence>
<feature type="domain" description="WD repeat-containing protein 75 second beta-propeller" evidence="9">
    <location>
        <begin position="359"/>
        <end position="688"/>
    </location>
</feature>
<dbReference type="GeneID" id="106662612"/>
<dbReference type="SUPFAM" id="SSF82171">
    <property type="entry name" value="DPP6 N-terminal domain-like"/>
    <property type="match status" value="1"/>
</dbReference>
<dbReference type="EnsemblMetazoa" id="XM_014386814.2">
    <property type="protein sequence ID" value="XP_014242300.1"/>
    <property type="gene ID" value="LOC106662612"/>
</dbReference>
<keyword evidence="11" id="KW-1185">Reference proteome</keyword>
<dbReference type="Pfam" id="PF23769">
    <property type="entry name" value="Beta-prop_WDR75_2nd"/>
    <property type="match status" value="1"/>
</dbReference>
<feature type="region of interest" description="Disordered" evidence="8">
    <location>
        <begin position="1"/>
        <end position="26"/>
    </location>
</feature>
<dbReference type="KEGG" id="clec:106662612"/>
<comment type="subcellular location">
    <subcellularLocation>
        <location evidence="1">Nucleus</location>
        <location evidence="1">Nucleolus</location>
    </subcellularLocation>
</comment>
<evidence type="ECO:0000256" key="6">
    <source>
        <dbReference type="ARBA" id="ARBA00023163"/>
    </source>
</evidence>
<feature type="region of interest" description="Disordered" evidence="8">
    <location>
        <begin position="786"/>
        <end position="840"/>
    </location>
</feature>
<evidence type="ECO:0000313" key="11">
    <source>
        <dbReference type="Proteomes" id="UP000494040"/>
    </source>
</evidence>
<evidence type="ECO:0000256" key="2">
    <source>
        <dbReference type="ARBA" id="ARBA00022517"/>
    </source>
</evidence>
<dbReference type="AlphaFoldDB" id="A0A8I6RHR8"/>
<evidence type="ECO:0000256" key="1">
    <source>
        <dbReference type="ARBA" id="ARBA00004604"/>
    </source>
</evidence>
<dbReference type="InterPro" id="IPR053826">
    <property type="entry name" value="WDR75"/>
</dbReference>
<evidence type="ECO:0000256" key="4">
    <source>
        <dbReference type="ARBA" id="ARBA00022574"/>
    </source>
</evidence>
<evidence type="ECO:0000256" key="7">
    <source>
        <dbReference type="ARBA" id="ARBA00023242"/>
    </source>
</evidence>
<dbReference type="InterPro" id="IPR015943">
    <property type="entry name" value="WD40/YVTN_repeat-like_dom_sf"/>
</dbReference>
<keyword evidence="3" id="KW-0698">rRNA processing</keyword>
<feature type="compositionally biased region" description="Acidic residues" evidence="8">
    <location>
        <begin position="798"/>
        <end position="810"/>
    </location>
</feature>
<keyword evidence="2" id="KW-0690">Ribosome biogenesis</keyword>
<dbReference type="GO" id="GO:0006364">
    <property type="term" value="P:rRNA processing"/>
    <property type="evidence" value="ECO:0007669"/>
    <property type="project" value="UniProtKB-KW"/>
</dbReference>
<dbReference type="GO" id="GO:0045943">
    <property type="term" value="P:positive regulation of transcription by RNA polymerase I"/>
    <property type="evidence" value="ECO:0007669"/>
    <property type="project" value="InterPro"/>
</dbReference>
<name>A0A8I6RHR8_CIMLE</name>
<protein>
    <recommendedName>
        <fullName evidence="9">WD repeat-containing protein 75 second beta-propeller domain-containing protein</fullName>
    </recommendedName>
</protein>
<dbReference type="Proteomes" id="UP000494040">
    <property type="component" value="Unassembled WGS sequence"/>
</dbReference>
<sequence>MAIKMKAKKKNNHNSNSGITTRRRGGGTLIESRPVFSSDSKHVYLNCGWGVKVFSVVTGECVKALEVENNEGRVKAVLYYDGQAGAVTSDGKVTFWKASSSKVSFSYNLQVKDDYTVANAFLVRSLQDEMCEDMCVLFSKNKARVKTSVKFYNPSDGTLKNHPLNKLMMTDSVSPHCISYGGSEKWPFIASISSNTVNIYPLNGQQPILGISPIAGRKWTCVRCHPCDDILAAGDDLGRVILMRSTLPKGGPKSVYHWHTLPCNEIAFTPAGSSMYTGGGENVLVKWNIENPYMRNYLPRLSSHIVYISVSHDNQLVALATLDNGVQIVSSTNKLQCVLQQLSWSILPSNWLKPFPAGLVYDPRSQSIFLNGRPGHLQLYSPQSETLVQIIDVTMHNYLTQERNKLIVNTEVIKCALSDDGVWLATVEMREDKDVATEIRMKLWQYLLAKKCFSLNSSIELPHEVSLNALIFKPGLNLLTQNDSDQPLDYMVVTTGGDKKARIWAPNPLDSVYRKGVIWECINTCHYREMDCGPCSFSYDGSLLAVAFGTSLTLWDVDNIALKESLSRGSERIKFVEFGRRDCCHLVMSTTQTEVSVWDLLTLSLTWSLKLNVDFLIPDPFSNNMAIFTEDNKLFIFHPTKNEAVYVNEELCTLGTKAAAGVFLPRDLLRTEGASWLSNSQLFYIDTNQEMHAFEFEKEYEYSVGGAQHFSLDDKTESLTPFGCLLASQQKTTAVQRKASHAPGGRTFASSAAINQLLKSGAHTLPPMSLICGGLLRTLVTLKESATQPNEKQAEEKMEVDESSSSEDETSSPRSSKGSRAPRRNVRKPEETVDLNALFPEASFDFDNIEETDQYIIDEGGHSNA</sequence>